<feature type="compositionally biased region" description="Acidic residues" evidence="1">
    <location>
        <begin position="140"/>
        <end position="158"/>
    </location>
</feature>
<name>A0A1C7LY55_GRIFR</name>
<proteinExistence type="predicted"/>
<dbReference type="EMBL" id="LUGG01000015">
    <property type="protein sequence ID" value="OBZ69602.1"/>
    <property type="molecule type" value="Genomic_DNA"/>
</dbReference>
<evidence type="ECO:0000313" key="3">
    <source>
        <dbReference type="Proteomes" id="UP000092993"/>
    </source>
</evidence>
<gene>
    <name evidence="2" type="ORF">A0H81_10322</name>
</gene>
<keyword evidence="3" id="KW-1185">Reference proteome</keyword>
<protein>
    <submittedName>
        <fullName evidence="2">Uncharacterized protein</fullName>
    </submittedName>
</protein>
<feature type="region of interest" description="Disordered" evidence="1">
    <location>
        <begin position="1"/>
        <end position="49"/>
    </location>
</feature>
<dbReference type="Proteomes" id="UP000092993">
    <property type="component" value="Unassembled WGS sequence"/>
</dbReference>
<evidence type="ECO:0000256" key="1">
    <source>
        <dbReference type="SAM" id="MobiDB-lite"/>
    </source>
</evidence>
<feature type="compositionally biased region" description="Basic and acidic residues" evidence="1">
    <location>
        <begin position="189"/>
        <end position="203"/>
    </location>
</feature>
<feature type="region of interest" description="Disordered" evidence="1">
    <location>
        <begin position="85"/>
        <end position="235"/>
    </location>
</feature>
<dbReference type="OrthoDB" id="2803752at2759"/>
<feature type="compositionally biased region" description="Basic and acidic residues" evidence="1">
    <location>
        <begin position="37"/>
        <end position="49"/>
    </location>
</feature>
<dbReference type="OMA" id="VDIIANH"/>
<dbReference type="STRING" id="5627.A0A1C7LY55"/>
<evidence type="ECO:0000313" key="2">
    <source>
        <dbReference type="EMBL" id="OBZ69602.1"/>
    </source>
</evidence>
<organism evidence="2 3">
    <name type="scientific">Grifola frondosa</name>
    <name type="common">Maitake</name>
    <name type="synonym">Polyporus frondosus</name>
    <dbReference type="NCBI Taxonomy" id="5627"/>
    <lineage>
        <taxon>Eukaryota</taxon>
        <taxon>Fungi</taxon>
        <taxon>Dikarya</taxon>
        <taxon>Basidiomycota</taxon>
        <taxon>Agaricomycotina</taxon>
        <taxon>Agaricomycetes</taxon>
        <taxon>Polyporales</taxon>
        <taxon>Grifolaceae</taxon>
        <taxon>Grifola</taxon>
    </lineage>
</organism>
<dbReference type="AlphaFoldDB" id="A0A1C7LY55"/>
<sequence>MPRQSKKAKLPPGIGLSTRASNKNAHPGVPDLPNARRSTEEMATIRRAEAQKQEAAAALQAASLAEVAAIENQMDFDDETVDIIANHPPTKMLPPRAVRKVAGYASKNPQVIQREDSRDAMTAPVGGGSDSHDVSGSQENSEDENEVDLDDEGQDDPEEPKAGTRKKTKVGRAEVLAVRTETGALNVGKRKDESDGTYHDMVTKKLKKTPAPSGLIKEWKNQSGVSTGSRRGDMQSDISSAHSLAYSKSNPSSAAPSDYEGDADYSDACAQYGGFADEDESHERASLSARTSNNLRWDADIAAEVGVDRAAARCDELTQIKIGPPIIGVAVANLSAGGRKSSAKKATRTKFTNKDLPTDMRDAFTNILVPLAREHAGTLPAWTSLTLTDIQALFDRVFPILNILCKRMTSSTICLSCSRLATSFAQAAIAAFDKQIKENQEDFKTREKSAAYVTYALGNDPEVKNAPFLWKSWGGRDKENGNGRFQSELILSTFTAHLAALSAIPHEFRTSFDYPRGALILSILASKLLALNVHAEGLPLQVERALVFWRKGTLQIPTGQAGYFSADNWGDRVEIHSGHPKAIKKASKYLRVLDTFTTADWNNILDGAKKCYNEKKRVLAATVTLVVDDSDDEFMLMSDKE</sequence>
<reference evidence="2 3" key="1">
    <citation type="submission" date="2016-03" db="EMBL/GenBank/DDBJ databases">
        <title>Whole genome sequencing of Grifola frondosa 9006-11.</title>
        <authorList>
            <person name="Min B."/>
            <person name="Park H."/>
            <person name="Kim J.-G."/>
            <person name="Cho H."/>
            <person name="Oh Y.-L."/>
            <person name="Kong W.-S."/>
            <person name="Choi I.-G."/>
        </authorList>
    </citation>
    <scope>NUCLEOTIDE SEQUENCE [LARGE SCALE GENOMIC DNA]</scope>
    <source>
        <strain evidence="2 3">9006-11</strain>
    </source>
</reference>
<comment type="caution">
    <text evidence="2">The sequence shown here is derived from an EMBL/GenBank/DDBJ whole genome shotgun (WGS) entry which is preliminary data.</text>
</comment>
<accession>A0A1C7LY55</accession>